<dbReference type="InterPro" id="IPR036770">
    <property type="entry name" value="Ankyrin_rpt-contain_sf"/>
</dbReference>
<dbReference type="InterPro" id="IPR028320">
    <property type="entry name" value="iASPP"/>
</dbReference>
<name>A2DTC7_TRIV3</name>
<dbReference type="GO" id="GO:0006355">
    <property type="term" value="P:regulation of DNA-templated transcription"/>
    <property type="evidence" value="ECO:0007669"/>
    <property type="project" value="InterPro"/>
</dbReference>
<evidence type="ECO:0000256" key="2">
    <source>
        <dbReference type="PROSITE-ProRule" id="PRU00104"/>
    </source>
</evidence>
<keyword evidence="5" id="KW-1185">Reference proteome</keyword>
<dbReference type="SUPFAM" id="SSF48403">
    <property type="entry name" value="Ankyrin repeat"/>
    <property type="match status" value="1"/>
</dbReference>
<dbReference type="KEGG" id="tva:4774408"/>
<organism evidence="4 5">
    <name type="scientific">Trichomonas vaginalis (strain ATCC PRA-98 / G3)</name>
    <dbReference type="NCBI Taxonomy" id="412133"/>
    <lineage>
        <taxon>Eukaryota</taxon>
        <taxon>Metamonada</taxon>
        <taxon>Parabasalia</taxon>
        <taxon>Trichomonadida</taxon>
        <taxon>Trichomonadidae</taxon>
        <taxon>Trichomonas</taxon>
    </lineage>
</organism>
<dbReference type="GO" id="GO:0004842">
    <property type="term" value="F:ubiquitin-protein transferase activity"/>
    <property type="evidence" value="ECO:0007669"/>
    <property type="project" value="InterPro"/>
</dbReference>
<accession>A2DTC7</accession>
<protein>
    <recommendedName>
        <fullName evidence="3">HECT domain-containing protein</fullName>
    </recommendedName>
</protein>
<dbReference type="PANTHER" id="PTHR24164:SF4">
    <property type="entry name" value="RELA-ASSOCIATED INHIBITOR"/>
    <property type="match status" value="1"/>
</dbReference>
<dbReference type="InterPro" id="IPR035983">
    <property type="entry name" value="Hect_E3_ubiquitin_ligase"/>
</dbReference>
<gene>
    <name evidence="4" type="ORF">TVAG_360080</name>
</gene>
<evidence type="ECO:0000259" key="3">
    <source>
        <dbReference type="PROSITE" id="PS50237"/>
    </source>
</evidence>
<reference evidence="4" key="1">
    <citation type="submission" date="2006-10" db="EMBL/GenBank/DDBJ databases">
        <authorList>
            <person name="Amadeo P."/>
            <person name="Zhao Q."/>
            <person name="Wortman J."/>
            <person name="Fraser-Liggett C."/>
            <person name="Carlton J."/>
        </authorList>
    </citation>
    <scope>NUCLEOTIDE SEQUENCE</scope>
    <source>
        <strain evidence="4">G3</strain>
    </source>
</reference>
<dbReference type="SUPFAM" id="SSF56204">
    <property type="entry name" value="Hect, E3 ligase catalytic domain"/>
    <property type="match status" value="1"/>
</dbReference>
<comment type="caution">
    <text evidence="2">Lacks conserved residue(s) required for the propagation of feature annotation.</text>
</comment>
<keyword evidence="1 2" id="KW-0833">Ubl conjugation pathway</keyword>
<feature type="domain" description="HECT" evidence="3">
    <location>
        <begin position="198"/>
        <end position="277"/>
    </location>
</feature>
<dbReference type="VEuPathDB" id="TrichDB:TVAG_360080"/>
<dbReference type="RefSeq" id="XP_001328622.1">
    <property type="nucleotide sequence ID" value="XM_001328587.1"/>
</dbReference>
<dbReference type="EMBL" id="DS113243">
    <property type="protein sequence ID" value="EAY16399.1"/>
    <property type="molecule type" value="Genomic_DNA"/>
</dbReference>
<sequence>MQNSHHLVSIFSDLKKLYEILDEAVRFEDITTLKYAINNKMTNLIEPKRNNLNFIIYAAKENNLNFFIGFNKLGLYKDLGQSERILLAFCENGNLDGVKFASQFVDFKSSENASTQLLIAANNFDFRICEFLCSQPGIRKNIKDNTNKTPYDIVKNSSKYNDLLDMLEIRKDFKMLNLQSFLALFSHQSRSLKVWPVFVEAILGFTDDELLKLLKFITGSKTFKPDLLLKLEIKSISDHDENEYSNPISHTYSNTLELNPFKSPEILGEKLKVIIDM</sequence>
<proteinExistence type="predicted"/>
<reference evidence="4" key="2">
    <citation type="journal article" date="2007" name="Science">
        <title>Draft genome sequence of the sexually transmitted pathogen Trichomonas vaginalis.</title>
        <authorList>
            <person name="Carlton J.M."/>
            <person name="Hirt R.P."/>
            <person name="Silva J.C."/>
            <person name="Delcher A.L."/>
            <person name="Schatz M."/>
            <person name="Zhao Q."/>
            <person name="Wortman J.R."/>
            <person name="Bidwell S.L."/>
            <person name="Alsmark U.C.M."/>
            <person name="Besteiro S."/>
            <person name="Sicheritz-Ponten T."/>
            <person name="Noel C.J."/>
            <person name="Dacks J.B."/>
            <person name="Foster P.G."/>
            <person name="Simillion C."/>
            <person name="Van de Peer Y."/>
            <person name="Miranda-Saavedra D."/>
            <person name="Barton G.J."/>
            <person name="Westrop G.D."/>
            <person name="Mueller S."/>
            <person name="Dessi D."/>
            <person name="Fiori P.L."/>
            <person name="Ren Q."/>
            <person name="Paulsen I."/>
            <person name="Zhang H."/>
            <person name="Bastida-Corcuera F.D."/>
            <person name="Simoes-Barbosa A."/>
            <person name="Brown M.T."/>
            <person name="Hayes R.D."/>
            <person name="Mukherjee M."/>
            <person name="Okumura C.Y."/>
            <person name="Schneider R."/>
            <person name="Smith A.J."/>
            <person name="Vanacova S."/>
            <person name="Villalvazo M."/>
            <person name="Haas B.J."/>
            <person name="Pertea M."/>
            <person name="Feldblyum T.V."/>
            <person name="Utterback T.R."/>
            <person name="Shu C.L."/>
            <person name="Osoegawa K."/>
            <person name="de Jong P.J."/>
            <person name="Hrdy I."/>
            <person name="Horvathova L."/>
            <person name="Zubacova Z."/>
            <person name="Dolezal P."/>
            <person name="Malik S.B."/>
            <person name="Logsdon J.M. Jr."/>
            <person name="Henze K."/>
            <person name="Gupta A."/>
            <person name="Wang C.C."/>
            <person name="Dunne R.L."/>
            <person name="Upcroft J.A."/>
            <person name="Upcroft P."/>
            <person name="White O."/>
            <person name="Salzberg S.L."/>
            <person name="Tang P."/>
            <person name="Chiu C.-H."/>
            <person name="Lee Y.-S."/>
            <person name="Embley T.M."/>
            <person name="Coombs G.H."/>
            <person name="Mottram J.C."/>
            <person name="Tachezy J."/>
            <person name="Fraser-Liggett C.M."/>
            <person name="Johnson P.J."/>
        </authorList>
    </citation>
    <scope>NUCLEOTIDE SEQUENCE [LARGE SCALE GENOMIC DNA]</scope>
    <source>
        <strain evidence="4">G3</strain>
    </source>
</reference>
<evidence type="ECO:0000256" key="1">
    <source>
        <dbReference type="ARBA" id="ARBA00022786"/>
    </source>
</evidence>
<dbReference type="Proteomes" id="UP000001542">
    <property type="component" value="Unassembled WGS sequence"/>
</dbReference>
<dbReference type="PROSITE" id="PS50237">
    <property type="entry name" value="HECT"/>
    <property type="match status" value="1"/>
</dbReference>
<dbReference type="Gene3D" id="3.30.2410.10">
    <property type="entry name" value="Hect, E3 ligase catalytic domain"/>
    <property type="match status" value="1"/>
</dbReference>
<dbReference type="AlphaFoldDB" id="A2DTC7"/>
<evidence type="ECO:0000313" key="4">
    <source>
        <dbReference type="EMBL" id="EAY16399.1"/>
    </source>
</evidence>
<evidence type="ECO:0000313" key="5">
    <source>
        <dbReference type="Proteomes" id="UP000001542"/>
    </source>
</evidence>
<dbReference type="InterPro" id="IPR000569">
    <property type="entry name" value="HECT_dom"/>
</dbReference>
<dbReference type="Pfam" id="PF00632">
    <property type="entry name" value="HECT"/>
    <property type="match status" value="1"/>
</dbReference>
<dbReference type="Gene3D" id="1.25.40.20">
    <property type="entry name" value="Ankyrin repeat-containing domain"/>
    <property type="match status" value="1"/>
</dbReference>
<dbReference type="PANTHER" id="PTHR24164">
    <property type="entry name" value="RELA-ASSOCIATED INHIBITOR"/>
    <property type="match status" value="1"/>
</dbReference>
<dbReference type="InParanoid" id="A2DTC7"/>
<dbReference type="VEuPathDB" id="TrichDB:TVAGG3_0967840"/>
<dbReference type="SMR" id="A2DTC7"/>